<dbReference type="EMBL" id="JBHSDJ010000117">
    <property type="protein sequence ID" value="MFC4248217.1"/>
    <property type="molecule type" value="Genomic_DNA"/>
</dbReference>
<dbReference type="PANTHER" id="PTHR43104:SF2">
    <property type="entry name" value="L-2-HYDROXYGLUTARATE DEHYDROGENASE, MITOCHONDRIAL"/>
    <property type="match status" value="1"/>
</dbReference>
<evidence type="ECO:0000256" key="5">
    <source>
        <dbReference type="ARBA" id="ARBA00037941"/>
    </source>
</evidence>
<dbReference type="InterPro" id="IPR036188">
    <property type="entry name" value="FAD/NAD-bd_sf"/>
</dbReference>
<evidence type="ECO:0000256" key="1">
    <source>
        <dbReference type="ARBA" id="ARBA00001974"/>
    </source>
</evidence>
<dbReference type="Gene3D" id="3.50.50.60">
    <property type="entry name" value="FAD/NAD(P)-binding domain"/>
    <property type="match status" value="1"/>
</dbReference>
<dbReference type="InterPro" id="IPR006076">
    <property type="entry name" value="FAD-dep_OxRdtase"/>
</dbReference>
<comment type="caution">
    <text evidence="8">The sequence shown here is derived from an EMBL/GenBank/DDBJ whole genome shotgun (WGS) entry which is preliminary data.</text>
</comment>
<dbReference type="RefSeq" id="WP_246972379.1">
    <property type="nucleotide sequence ID" value="NZ_CP095397.1"/>
</dbReference>
<evidence type="ECO:0000259" key="7">
    <source>
        <dbReference type="Pfam" id="PF01266"/>
    </source>
</evidence>
<organism evidence="8 9">
    <name type="scientific">Natribaculum luteum</name>
    <dbReference type="NCBI Taxonomy" id="1586232"/>
    <lineage>
        <taxon>Archaea</taxon>
        <taxon>Methanobacteriati</taxon>
        <taxon>Methanobacteriota</taxon>
        <taxon>Stenosarchaea group</taxon>
        <taxon>Halobacteria</taxon>
        <taxon>Halobacteriales</taxon>
        <taxon>Natrialbaceae</taxon>
        <taxon>Natribaculum</taxon>
    </lineage>
</organism>
<proteinExistence type="inferred from homology"/>
<feature type="region of interest" description="Disordered" evidence="6">
    <location>
        <begin position="440"/>
        <end position="490"/>
    </location>
</feature>
<accession>A0ABD5P1N3</accession>
<dbReference type="PANTHER" id="PTHR43104">
    <property type="entry name" value="L-2-HYDROXYGLUTARATE DEHYDROGENASE, MITOCHONDRIAL"/>
    <property type="match status" value="1"/>
</dbReference>
<feature type="compositionally biased region" description="Low complexity" evidence="6">
    <location>
        <begin position="445"/>
        <end position="456"/>
    </location>
</feature>
<gene>
    <name evidence="8" type="ORF">ACFOZ7_14985</name>
</gene>
<dbReference type="Proteomes" id="UP001595821">
    <property type="component" value="Unassembled WGS sequence"/>
</dbReference>
<dbReference type="Gene3D" id="3.30.9.10">
    <property type="entry name" value="D-Amino Acid Oxidase, subunit A, domain 2"/>
    <property type="match status" value="1"/>
</dbReference>
<dbReference type="AlphaFoldDB" id="A0ABD5P1N3"/>
<comment type="similarity">
    <text evidence="5">Belongs to the L2HGDH family.</text>
</comment>
<feature type="compositionally biased region" description="Acidic residues" evidence="6">
    <location>
        <begin position="457"/>
        <end position="490"/>
    </location>
</feature>
<reference evidence="8 9" key="1">
    <citation type="journal article" date="2014" name="Int. J. Syst. Evol. Microbiol.">
        <title>Complete genome sequence of Corynebacterium casei LMG S-19264T (=DSM 44701T), isolated from a smear-ripened cheese.</title>
        <authorList>
            <consortium name="US DOE Joint Genome Institute (JGI-PGF)"/>
            <person name="Walter F."/>
            <person name="Albersmeier A."/>
            <person name="Kalinowski J."/>
            <person name="Ruckert C."/>
        </authorList>
    </citation>
    <scope>NUCLEOTIDE SEQUENCE [LARGE SCALE GENOMIC DNA]</scope>
    <source>
        <strain evidence="8 9">IBRC-M 10912</strain>
    </source>
</reference>
<keyword evidence="2" id="KW-0285">Flavoprotein</keyword>
<dbReference type="Pfam" id="PF01266">
    <property type="entry name" value="DAO"/>
    <property type="match status" value="1"/>
</dbReference>
<keyword evidence="3" id="KW-0274">FAD</keyword>
<evidence type="ECO:0000256" key="4">
    <source>
        <dbReference type="ARBA" id="ARBA00023002"/>
    </source>
</evidence>
<dbReference type="SUPFAM" id="SSF51905">
    <property type="entry name" value="FAD/NAD(P)-binding domain"/>
    <property type="match status" value="1"/>
</dbReference>
<dbReference type="GO" id="GO:0016614">
    <property type="term" value="F:oxidoreductase activity, acting on CH-OH group of donors"/>
    <property type="evidence" value="ECO:0007669"/>
    <property type="project" value="UniProtKB-ARBA"/>
</dbReference>
<evidence type="ECO:0000256" key="6">
    <source>
        <dbReference type="SAM" id="MobiDB-lite"/>
    </source>
</evidence>
<evidence type="ECO:0000313" key="9">
    <source>
        <dbReference type="Proteomes" id="UP001595821"/>
    </source>
</evidence>
<evidence type="ECO:0000256" key="2">
    <source>
        <dbReference type="ARBA" id="ARBA00022630"/>
    </source>
</evidence>
<keyword evidence="4" id="KW-0560">Oxidoreductase</keyword>
<evidence type="ECO:0000313" key="8">
    <source>
        <dbReference type="EMBL" id="MFC4248217.1"/>
    </source>
</evidence>
<evidence type="ECO:0000256" key="3">
    <source>
        <dbReference type="ARBA" id="ARBA00022827"/>
    </source>
</evidence>
<sequence>MSGKYDLVIVGGGISGASLLYTTAKFTDIDSIALIEKESEIAAINSHHTNNSQTLHFGDIETNYTLEKAEEVKEGAELLAGYLENYDPDREMHAKRSKMVLGVGDEEVAKLERRYDEEGFGDLFPKLQPIGREEIADLEPKVVEGRDPSKDLLALQTPDGYVVDYGEASKSFVEQAEAVDGVDVYTGTEVTDITPTLDGYTIETTRGRFDCDATVVAAGSHSLQIAQELGYGQDKVLLPVAGSFFLADDLLNGKVYTLQMKKLPFAAVHGDADVHDSSITRFGPTAKLVPALERGRLSTVKDFLDVFGLNAASFLSYGNILADRILLPYVLRNLVYDVPKVGAKEFLPHVQKVVPSVDLEDIERAKGYGGVRPQIVDLKNKSLDMGEAKIVGDDIIFNITPSPGASTCLKNAMRDTHKIVEFLDGEYEFDESAFREDTIDNFPRADAGGVAPGVADDSSDADAVDDDASTDDADDSPGADTLDDVPAADD</sequence>
<comment type="cofactor">
    <cofactor evidence="1">
        <name>FAD</name>
        <dbReference type="ChEBI" id="CHEBI:57692"/>
    </cofactor>
</comment>
<dbReference type="GeneID" id="71852983"/>
<protein>
    <submittedName>
        <fullName evidence="8">FAD-dependent oxidoreductase</fullName>
    </submittedName>
</protein>
<feature type="domain" description="FAD dependent oxidoreductase" evidence="7">
    <location>
        <begin position="6"/>
        <end position="377"/>
    </location>
</feature>
<name>A0ABD5P1N3_9EURY</name>